<keyword evidence="6" id="KW-1185">Reference proteome</keyword>
<dbReference type="PROSITE" id="PS50820">
    <property type="entry name" value="LCCL"/>
    <property type="match status" value="1"/>
</dbReference>
<feature type="transmembrane region" description="Helical" evidence="2">
    <location>
        <begin position="540"/>
        <end position="560"/>
    </location>
</feature>
<name>J3NWU9_GAET3</name>
<dbReference type="InterPro" id="IPR004043">
    <property type="entry name" value="LCCL"/>
</dbReference>
<protein>
    <recommendedName>
        <fullName evidence="3">LCCL domain-containing protein</fullName>
    </recommendedName>
</protein>
<dbReference type="OrthoDB" id="441660at2759"/>
<dbReference type="RefSeq" id="XP_009221831.1">
    <property type="nucleotide sequence ID" value="XM_009223567.1"/>
</dbReference>
<dbReference type="GeneID" id="20346218"/>
<feature type="region of interest" description="Disordered" evidence="1">
    <location>
        <begin position="1"/>
        <end position="35"/>
    </location>
</feature>
<evidence type="ECO:0000313" key="5">
    <source>
        <dbReference type="EnsemblFungi" id="EJT75831"/>
    </source>
</evidence>
<dbReference type="PANTHER" id="PTHR31331:SF8">
    <property type="entry name" value="LCCL DOMAIN PROTEIN (AFU_ORTHOLOGUE AFUA_5G02970)"/>
    <property type="match status" value="1"/>
</dbReference>
<evidence type="ECO:0000256" key="1">
    <source>
        <dbReference type="SAM" id="MobiDB-lite"/>
    </source>
</evidence>
<feature type="transmembrane region" description="Helical" evidence="2">
    <location>
        <begin position="63"/>
        <end position="88"/>
    </location>
</feature>
<keyword evidence="2" id="KW-0812">Transmembrane</keyword>
<feature type="transmembrane region" description="Helical" evidence="2">
    <location>
        <begin position="423"/>
        <end position="440"/>
    </location>
</feature>
<reference evidence="5" key="4">
    <citation type="journal article" date="2015" name="G3 (Bethesda)">
        <title>Genome sequences of three phytopathogenic species of the Magnaporthaceae family of fungi.</title>
        <authorList>
            <person name="Okagaki L.H."/>
            <person name="Nunes C.C."/>
            <person name="Sailsbery J."/>
            <person name="Clay B."/>
            <person name="Brown D."/>
            <person name="John T."/>
            <person name="Oh Y."/>
            <person name="Young N."/>
            <person name="Fitzgerald M."/>
            <person name="Haas B.J."/>
            <person name="Zeng Q."/>
            <person name="Young S."/>
            <person name="Adiconis X."/>
            <person name="Fan L."/>
            <person name="Levin J.Z."/>
            <person name="Mitchell T.K."/>
            <person name="Okubara P.A."/>
            <person name="Farman M.L."/>
            <person name="Kohn L.M."/>
            <person name="Birren B."/>
            <person name="Ma L.-J."/>
            <person name="Dean R.A."/>
        </authorList>
    </citation>
    <scope>NUCLEOTIDE SEQUENCE</scope>
    <source>
        <strain evidence="5">R3-111a-1</strain>
    </source>
</reference>
<feature type="compositionally biased region" description="Basic and acidic residues" evidence="1">
    <location>
        <begin position="1"/>
        <end position="10"/>
    </location>
</feature>
<gene>
    <name evidence="5" type="primary">20346218</name>
    <name evidence="4" type="ORF">GGTG_05760</name>
</gene>
<dbReference type="HOGENOM" id="CLU_011125_1_0_1"/>
<feature type="transmembrane region" description="Helical" evidence="2">
    <location>
        <begin position="215"/>
        <end position="235"/>
    </location>
</feature>
<proteinExistence type="predicted"/>
<keyword evidence="2" id="KW-0472">Membrane</keyword>
<evidence type="ECO:0000256" key="2">
    <source>
        <dbReference type="SAM" id="Phobius"/>
    </source>
</evidence>
<dbReference type="EnsemblFungi" id="EJT75831">
    <property type="protein sequence ID" value="EJT75831"/>
    <property type="gene ID" value="GGTG_05760"/>
</dbReference>
<dbReference type="Proteomes" id="UP000006039">
    <property type="component" value="Unassembled WGS sequence"/>
</dbReference>
<dbReference type="FunCoup" id="J3NWU9">
    <property type="interactions" value="8"/>
</dbReference>
<sequence length="777" mass="80050">MGDVKEHSKDDDPENQQPRPNHLKPSINGDYYALRDDDSDDEEAQLLSPGAFNLEYEEGEATVVVVAAAAAAAALAAGTIATATAAAAAPRGGLAAKLGWRGRQGWQWPRVVGVALAFGKRRGGGGGGGGSAGEGGRAGSGPTRNGGGGGVGGRIAHLLPDRARLAARLRGLSGRLRLDGPDPPLVCSISPLKADWQERPVLWLERKFPTRARRLALLVLFLACWLVLFLVPLAVGHSAAGSAPATSPDQQPQAAVPVVHLDCADTLWPRGNRCGLHGFDCRPFGNSSLAFHCPAGCASAGPLLDGPRSVGAAVVREGPLVVGDKYYRGDSFVCAAAIHAGVVGNAGGGCGVVRRLGPADVFGAAGRNGVRSVPFDSYFPLAFAVDPGGGCGGGGGVDPRAALLAIGLLFSSVLVLFATDPPLIFFTVFLATFAHVGLASDPPPVSRHSVAVLPELLSTLSARLPPALVVAAVAYRVCVRRALGGSFPRTGLLPLRAQVEKLLLWLLPLWLGALANHTFGGGGGVPVPVPVPSSSYYSSLSPAGFGLLLALAAVTALLQAHTFWAEGRLRRLLVLYAGLATAVAAAAASAPAWGLELRAQPYAASLLLLPATAVQTRASLAAQGLLLGLFVHDVARRGFAPVLLASPATAAARRSSSSSVTTLPQLAAAPVIKTPPAGAGIWSISFAWASPPPPLADGVSVLVNDVERHRSVLAEPRAPGRGGPLGDGFVWARKPDGELPEYFRFAYTWDGEALDYTRAGVWHANGTWTPPPEPGAP</sequence>
<feature type="transmembrane region" description="Helical" evidence="2">
    <location>
        <begin position="572"/>
        <end position="595"/>
    </location>
</feature>
<reference evidence="4" key="3">
    <citation type="submission" date="2010-09" db="EMBL/GenBank/DDBJ databases">
        <title>Annotation of Gaeumannomyces graminis var. tritici R3-111a-1.</title>
        <authorList>
            <consortium name="The Broad Institute Genome Sequencing Platform"/>
            <person name="Ma L.-J."/>
            <person name="Dead R."/>
            <person name="Young S.K."/>
            <person name="Zeng Q."/>
            <person name="Gargeya S."/>
            <person name="Fitzgerald M."/>
            <person name="Haas B."/>
            <person name="Abouelleil A."/>
            <person name="Alvarado L."/>
            <person name="Arachchi H.M."/>
            <person name="Berlin A."/>
            <person name="Brown A."/>
            <person name="Chapman S.B."/>
            <person name="Chen Z."/>
            <person name="Dunbar C."/>
            <person name="Freedman E."/>
            <person name="Gearin G."/>
            <person name="Gellesch M."/>
            <person name="Goldberg J."/>
            <person name="Griggs A."/>
            <person name="Gujja S."/>
            <person name="Heiman D."/>
            <person name="Howarth C."/>
            <person name="Larson L."/>
            <person name="Lui A."/>
            <person name="MacDonald P.J.P."/>
            <person name="Mehta T."/>
            <person name="Montmayeur A."/>
            <person name="Murphy C."/>
            <person name="Neiman D."/>
            <person name="Pearson M."/>
            <person name="Priest M."/>
            <person name="Roberts A."/>
            <person name="Saif S."/>
            <person name="Shea T."/>
            <person name="Shenoy N."/>
            <person name="Sisk P."/>
            <person name="Stolte C."/>
            <person name="Sykes S."/>
            <person name="Yandava C."/>
            <person name="Wortman J."/>
            <person name="Nusbaum C."/>
            <person name="Birren B."/>
        </authorList>
    </citation>
    <scope>NUCLEOTIDE SEQUENCE</scope>
    <source>
        <strain evidence="4">R3-111a-1</strain>
    </source>
</reference>
<dbReference type="EMBL" id="GL385397">
    <property type="protein sequence ID" value="EJT75831.1"/>
    <property type="molecule type" value="Genomic_DNA"/>
</dbReference>
<dbReference type="VEuPathDB" id="FungiDB:GGTG_05760"/>
<dbReference type="STRING" id="644352.J3NWU9"/>
<dbReference type="InterPro" id="IPR051957">
    <property type="entry name" value="CRISP-LCCL_domain"/>
</dbReference>
<evidence type="ECO:0000259" key="3">
    <source>
        <dbReference type="PROSITE" id="PS50820"/>
    </source>
</evidence>
<feature type="compositionally biased region" description="Gly residues" evidence="1">
    <location>
        <begin position="124"/>
        <end position="152"/>
    </location>
</feature>
<keyword evidence="2" id="KW-1133">Transmembrane helix</keyword>
<reference evidence="5" key="5">
    <citation type="submission" date="2018-04" db="UniProtKB">
        <authorList>
            <consortium name="EnsemblFungi"/>
        </authorList>
    </citation>
    <scope>IDENTIFICATION</scope>
    <source>
        <strain evidence="5">R3-111a-1</strain>
    </source>
</reference>
<feature type="transmembrane region" description="Helical" evidence="2">
    <location>
        <begin position="502"/>
        <end position="520"/>
    </location>
</feature>
<dbReference type="SMART" id="SM00603">
    <property type="entry name" value="LCCL"/>
    <property type="match status" value="1"/>
</dbReference>
<feature type="region of interest" description="Disordered" evidence="1">
    <location>
        <begin position="123"/>
        <end position="152"/>
    </location>
</feature>
<dbReference type="eggNOG" id="ENOG502QUEX">
    <property type="taxonomic scope" value="Eukaryota"/>
</dbReference>
<reference evidence="6" key="1">
    <citation type="submission" date="2010-07" db="EMBL/GenBank/DDBJ databases">
        <title>The genome sequence of Gaeumannomyces graminis var. tritici strain R3-111a-1.</title>
        <authorList>
            <consortium name="The Broad Institute Genome Sequencing Platform"/>
            <person name="Ma L.-J."/>
            <person name="Dead R."/>
            <person name="Young S."/>
            <person name="Zeng Q."/>
            <person name="Koehrsen M."/>
            <person name="Alvarado L."/>
            <person name="Berlin A."/>
            <person name="Chapman S.B."/>
            <person name="Chen Z."/>
            <person name="Freedman E."/>
            <person name="Gellesch M."/>
            <person name="Goldberg J."/>
            <person name="Griggs A."/>
            <person name="Gujja S."/>
            <person name="Heilman E.R."/>
            <person name="Heiman D."/>
            <person name="Hepburn T."/>
            <person name="Howarth C."/>
            <person name="Jen D."/>
            <person name="Larson L."/>
            <person name="Mehta T."/>
            <person name="Neiman D."/>
            <person name="Pearson M."/>
            <person name="Roberts A."/>
            <person name="Saif S."/>
            <person name="Shea T."/>
            <person name="Shenoy N."/>
            <person name="Sisk P."/>
            <person name="Stolte C."/>
            <person name="Sykes S."/>
            <person name="Walk T."/>
            <person name="White J."/>
            <person name="Yandava C."/>
            <person name="Haas B."/>
            <person name="Nusbaum C."/>
            <person name="Birren B."/>
        </authorList>
    </citation>
    <scope>NUCLEOTIDE SEQUENCE [LARGE SCALE GENOMIC DNA]</scope>
    <source>
        <strain evidence="6">R3-111a-1</strain>
    </source>
</reference>
<dbReference type="AlphaFoldDB" id="J3NWU9"/>
<feature type="domain" description="LCCL" evidence="3">
    <location>
        <begin position="268"/>
        <end position="373"/>
    </location>
</feature>
<dbReference type="Pfam" id="PF03815">
    <property type="entry name" value="LCCL"/>
    <property type="match status" value="1"/>
</dbReference>
<organism evidence="4">
    <name type="scientific">Gaeumannomyces tritici (strain R3-111a-1)</name>
    <name type="common">Wheat and barley take-all root rot fungus</name>
    <name type="synonym">Gaeumannomyces graminis var. tritici</name>
    <dbReference type="NCBI Taxonomy" id="644352"/>
    <lineage>
        <taxon>Eukaryota</taxon>
        <taxon>Fungi</taxon>
        <taxon>Dikarya</taxon>
        <taxon>Ascomycota</taxon>
        <taxon>Pezizomycotina</taxon>
        <taxon>Sordariomycetes</taxon>
        <taxon>Sordariomycetidae</taxon>
        <taxon>Magnaporthales</taxon>
        <taxon>Magnaporthaceae</taxon>
        <taxon>Gaeumannomyces</taxon>
    </lineage>
</organism>
<dbReference type="PANTHER" id="PTHR31331">
    <property type="entry name" value="LCCL DOMAIN PROTEIN (AFU_ORTHOLOGUE AFUA_5G08630)"/>
    <property type="match status" value="1"/>
</dbReference>
<feature type="transmembrane region" description="Helical" evidence="2">
    <location>
        <begin position="460"/>
        <end position="479"/>
    </location>
</feature>
<feature type="transmembrane region" description="Helical" evidence="2">
    <location>
        <begin position="401"/>
        <end position="418"/>
    </location>
</feature>
<reference evidence="4" key="2">
    <citation type="submission" date="2010-07" db="EMBL/GenBank/DDBJ databases">
        <authorList>
            <consortium name="The Broad Institute Genome Sequencing Platform"/>
            <consortium name="Broad Institute Genome Sequencing Center for Infectious Disease"/>
            <person name="Ma L.-J."/>
            <person name="Dead R."/>
            <person name="Young S."/>
            <person name="Zeng Q."/>
            <person name="Koehrsen M."/>
            <person name="Alvarado L."/>
            <person name="Berlin A."/>
            <person name="Chapman S.B."/>
            <person name="Chen Z."/>
            <person name="Freedman E."/>
            <person name="Gellesch M."/>
            <person name="Goldberg J."/>
            <person name="Griggs A."/>
            <person name="Gujja S."/>
            <person name="Heilman E.R."/>
            <person name="Heiman D."/>
            <person name="Hepburn T."/>
            <person name="Howarth C."/>
            <person name="Jen D."/>
            <person name="Larson L."/>
            <person name="Mehta T."/>
            <person name="Neiman D."/>
            <person name="Pearson M."/>
            <person name="Roberts A."/>
            <person name="Saif S."/>
            <person name="Shea T."/>
            <person name="Shenoy N."/>
            <person name="Sisk P."/>
            <person name="Stolte C."/>
            <person name="Sykes S."/>
            <person name="Walk T."/>
            <person name="White J."/>
            <person name="Yandava C."/>
            <person name="Haas B."/>
            <person name="Nusbaum C."/>
            <person name="Birren B."/>
        </authorList>
    </citation>
    <scope>NUCLEOTIDE SEQUENCE</scope>
    <source>
        <strain evidence="4">R3-111a-1</strain>
    </source>
</reference>
<dbReference type="Gene3D" id="2.170.130.20">
    <property type="entry name" value="LCCL-like domain"/>
    <property type="match status" value="1"/>
</dbReference>
<dbReference type="InterPro" id="IPR036609">
    <property type="entry name" value="LCCL_sf"/>
</dbReference>
<accession>J3NWU9</accession>
<evidence type="ECO:0000313" key="4">
    <source>
        <dbReference type="EMBL" id="EJT75831.1"/>
    </source>
</evidence>
<dbReference type="SUPFAM" id="SSF69848">
    <property type="entry name" value="LCCL domain"/>
    <property type="match status" value="1"/>
</dbReference>
<evidence type="ECO:0000313" key="6">
    <source>
        <dbReference type="Proteomes" id="UP000006039"/>
    </source>
</evidence>